<dbReference type="PANTHER" id="PTHR21301">
    <property type="entry name" value="REVERSE TRANSCRIPTASE"/>
    <property type="match status" value="1"/>
</dbReference>
<name>A0A1Q9DS17_SYMMI</name>
<dbReference type="AlphaFoldDB" id="A0A1Q9DS17"/>
<accession>A0A1Q9DS17</accession>
<reference evidence="2 3" key="1">
    <citation type="submission" date="2016-02" db="EMBL/GenBank/DDBJ databases">
        <title>Genome analysis of coral dinoflagellate symbionts highlights evolutionary adaptations to a symbiotic lifestyle.</title>
        <authorList>
            <person name="Aranda M."/>
            <person name="Li Y."/>
            <person name="Liew Y.J."/>
            <person name="Baumgarten S."/>
            <person name="Simakov O."/>
            <person name="Wilson M."/>
            <person name="Piel J."/>
            <person name="Ashoor H."/>
            <person name="Bougouffa S."/>
            <person name="Bajic V.B."/>
            <person name="Ryu T."/>
            <person name="Ravasi T."/>
            <person name="Bayer T."/>
            <person name="Micklem G."/>
            <person name="Kim H."/>
            <person name="Bhak J."/>
            <person name="Lajeunesse T.C."/>
            <person name="Voolstra C.R."/>
        </authorList>
    </citation>
    <scope>NUCLEOTIDE SEQUENCE [LARGE SCALE GENOMIC DNA]</scope>
    <source>
        <strain evidence="2 3">CCMP2467</strain>
    </source>
</reference>
<evidence type="ECO:0000313" key="3">
    <source>
        <dbReference type="Proteomes" id="UP000186817"/>
    </source>
</evidence>
<dbReference type="Proteomes" id="UP000186817">
    <property type="component" value="Unassembled WGS sequence"/>
</dbReference>
<sequence length="848" mass="96750">MAYSSWWPSWEADWTTSGSNQDRHWNNTWTPTKSSKSHQDTKTSDAKYPDWNSPTGFKTTHGLPANFVQTKSHLDSREIYGKTMLRKIAPTAWSSKYGLAGQNMEQVKLVDLIWRGWDNQHLRALSHGSYMSMIVCRKVNEAVFLQAVLSLVREKKWDLDDLANHFCKNQSIAEPTKSHPSVEEIKVHQAQALAKFLIEQVEPFATNMSSSSSPAQQEIDSLRAQLEAEKARNSQSAESQQAPKRRRLQEKQTAPLPFVLKEDLVQRAVNPELLGERVLLNQTLGHTKQSINTWVKRLKQTIGATKHDELTAAIARAPEILKDIPKDRVTLLRDKLMLDFASTDFYNEVIDGHIASPLSFLQRYKWGINLRTSSLPIAYLLLKQKKDFKGARPIISYIHFLYAKLFRATAIALDVIMRATCPRSFGLHTLPSILQQLTEFLQMLPDDAHPVVFNQDLVGFFTSIPVVRILNAVKWAVNEYSMLQKTDIDDITFSVNLREQDTKLRVWRGRPRRAAKRTVLIHLSDIVDICQLSCEASVFTVMHKVFRQTRGATIGNQISPMLAGLTVSIEEEIYVRHLQSFFDAYKPLFFCTRYVDNRLVIVSDRILRDHRLQHFLHNNFYQHPVELEHVTSSDAIEEFLGFDLQNYGKFDQIYNTASRKNMRYAAYSKLSLIRFKCSYVIMDNNNRKFLSRTELQVLEEAYEAIKAATGEDLAFLQIASASQTGSRTPELRRKDETLRASQAKAERVVVGLLGRLAKQQQLPILAQLAGKVSAAFGTEEDPLAAARKMVQDLILKMQDQISSEAEEHGYCEKETSRSEARISSLKTSIKIFLVIFTHALIYIAGVEE</sequence>
<dbReference type="PANTHER" id="PTHR21301:SF10">
    <property type="entry name" value="REVERSE TRANSCRIPTASE DOMAIN-CONTAINING PROTEIN"/>
    <property type="match status" value="1"/>
</dbReference>
<keyword evidence="3" id="KW-1185">Reference proteome</keyword>
<feature type="compositionally biased region" description="Polar residues" evidence="1">
    <location>
        <begin position="15"/>
        <end position="34"/>
    </location>
</feature>
<feature type="region of interest" description="Disordered" evidence="1">
    <location>
        <begin position="227"/>
        <end position="252"/>
    </location>
</feature>
<evidence type="ECO:0008006" key="4">
    <source>
        <dbReference type="Google" id="ProtNLM"/>
    </source>
</evidence>
<dbReference type="EMBL" id="LSRX01000414">
    <property type="protein sequence ID" value="OLP97956.1"/>
    <property type="molecule type" value="Genomic_DNA"/>
</dbReference>
<feature type="compositionally biased region" description="Polar residues" evidence="1">
    <location>
        <begin position="233"/>
        <end position="242"/>
    </location>
</feature>
<proteinExistence type="predicted"/>
<evidence type="ECO:0000256" key="1">
    <source>
        <dbReference type="SAM" id="MobiDB-lite"/>
    </source>
</evidence>
<comment type="caution">
    <text evidence="2">The sequence shown here is derived from an EMBL/GenBank/DDBJ whole genome shotgun (WGS) entry which is preliminary data.</text>
</comment>
<organism evidence="2 3">
    <name type="scientific">Symbiodinium microadriaticum</name>
    <name type="common">Dinoflagellate</name>
    <name type="synonym">Zooxanthella microadriatica</name>
    <dbReference type="NCBI Taxonomy" id="2951"/>
    <lineage>
        <taxon>Eukaryota</taxon>
        <taxon>Sar</taxon>
        <taxon>Alveolata</taxon>
        <taxon>Dinophyceae</taxon>
        <taxon>Suessiales</taxon>
        <taxon>Symbiodiniaceae</taxon>
        <taxon>Symbiodinium</taxon>
    </lineage>
</organism>
<feature type="compositionally biased region" description="Basic and acidic residues" evidence="1">
    <location>
        <begin position="37"/>
        <end position="48"/>
    </location>
</feature>
<protein>
    <recommendedName>
        <fullName evidence="4">Reverse transcriptase domain-containing protein</fullName>
    </recommendedName>
</protein>
<gene>
    <name evidence="2" type="ORF">AK812_SmicGene19641</name>
</gene>
<evidence type="ECO:0000313" key="2">
    <source>
        <dbReference type="EMBL" id="OLP97956.1"/>
    </source>
</evidence>
<feature type="region of interest" description="Disordered" evidence="1">
    <location>
        <begin position="15"/>
        <end position="50"/>
    </location>
</feature>